<dbReference type="Proteomes" id="UP000030686">
    <property type="component" value="Unassembled WGS sequence"/>
</dbReference>
<keyword evidence="1" id="KW-1133">Transmembrane helix</keyword>
<dbReference type="EMBL" id="HG792016">
    <property type="protein sequence ID" value="CDM32369.1"/>
    <property type="molecule type" value="Genomic_DNA"/>
</dbReference>
<keyword evidence="3" id="KW-1185">Reference proteome</keyword>
<sequence>MDAARRELQQRIDEDSRGPAERCVALLYVRWMISAYIAYCALPLTILLSLETCDYFPCPTQPIPAATVPIVAGF</sequence>
<organism evidence="2 3">
    <name type="scientific">Penicillium roqueforti (strain FM164)</name>
    <dbReference type="NCBI Taxonomy" id="1365484"/>
    <lineage>
        <taxon>Eukaryota</taxon>
        <taxon>Fungi</taxon>
        <taxon>Dikarya</taxon>
        <taxon>Ascomycota</taxon>
        <taxon>Pezizomycotina</taxon>
        <taxon>Eurotiomycetes</taxon>
        <taxon>Eurotiomycetidae</taxon>
        <taxon>Eurotiales</taxon>
        <taxon>Aspergillaceae</taxon>
        <taxon>Penicillium</taxon>
    </lineage>
</organism>
<reference evidence="2" key="1">
    <citation type="journal article" date="2014" name="Nat. Commun.">
        <title>Multiple recent horizontal transfers of a large genomic region in cheese making fungi.</title>
        <authorList>
            <person name="Cheeseman K."/>
            <person name="Ropars J."/>
            <person name="Renault P."/>
            <person name="Dupont J."/>
            <person name="Gouzy J."/>
            <person name="Branca A."/>
            <person name="Abraham A.L."/>
            <person name="Ceppi M."/>
            <person name="Conseiller E."/>
            <person name="Debuchy R."/>
            <person name="Malagnac F."/>
            <person name="Goarin A."/>
            <person name="Silar P."/>
            <person name="Lacoste S."/>
            <person name="Sallet E."/>
            <person name="Bensimon A."/>
            <person name="Giraud T."/>
            <person name="Brygoo Y."/>
        </authorList>
    </citation>
    <scope>NUCLEOTIDE SEQUENCE [LARGE SCALE GENOMIC DNA]</scope>
    <source>
        <strain evidence="2">FM164</strain>
    </source>
</reference>
<evidence type="ECO:0000256" key="1">
    <source>
        <dbReference type="SAM" id="Phobius"/>
    </source>
</evidence>
<keyword evidence="1" id="KW-0812">Transmembrane</keyword>
<dbReference type="AlphaFoldDB" id="W6QDW0"/>
<accession>W6QDW0</accession>
<protein>
    <submittedName>
        <fullName evidence="2">Genomic scaffold, ProqFM164S02</fullName>
    </submittedName>
</protein>
<keyword evidence="1" id="KW-0472">Membrane</keyword>
<evidence type="ECO:0000313" key="2">
    <source>
        <dbReference type="EMBL" id="CDM32369.1"/>
    </source>
</evidence>
<evidence type="ECO:0000313" key="3">
    <source>
        <dbReference type="Proteomes" id="UP000030686"/>
    </source>
</evidence>
<name>W6QDW0_PENRF</name>
<gene>
    <name evidence="2" type="ORF">PROQFM164_S02g002520</name>
</gene>
<proteinExistence type="predicted"/>
<feature type="transmembrane region" description="Helical" evidence="1">
    <location>
        <begin position="27"/>
        <end position="50"/>
    </location>
</feature>